<evidence type="ECO:0000313" key="4">
    <source>
        <dbReference type="EMBL" id="ORY82448.1"/>
    </source>
</evidence>
<evidence type="ECO:0000313" key="5">
    <source>
        <dbReference type="Proteomes" id="UP000193685"/>
    </source>
</evidence>
<dbReference type="AlphaFoldDB" id="A0A1Y2FES6"/>
<name>A0A1Y2FES6_PROLT</name>
<dbReference type="Pfam" id="PF01198">
    <property type="entry name" value="Ribosomal_L31e"/>
    <property type="match status" value="1"/>
</dbReference>
<keyword evidence="2 4" id="KW-0689">Ribosomal protein</keyword>
<dbReference type="PANTHER" id="PTHR10956:SF0">
    <property type="entry name" value="60S RIBOSOMAL PROTEIN L31"/>
    <property type="match status" value="1"/>
</dbReference>
<reference evidence="4 5" key="1">
    <citation type="submission" date="2016-07" db="EMBL/GenBank/DDBJ databases">
        <title>Pervasive Adenine N6-methylation of Active Genes in Fungi.</title>
        <authorList>
            <consortium name="DOE Joint Genome Institute"/>
            <person name="Mondo S.J."/>
            <person name="Dannebaum R.O."/>
            <person name="Kuo R.C."/>
            <person name="Labutti K."/>
            <person name="Haridas S."/>
            <person name="Kuo A."/>
            <person name="Salamov A."/>
            <person name="Ahrendt S.R."/>
            <person name="Lipzen A."/>
            <person name="Sullivan W."/>
            <person name="Andreopoulos W.B."/>
            <person name="Clum A."/>
            <person name="Lindquist E."/>
            <person name="Daum C."/>
            <person name="Ramamoorthy G.K."/>
            <person name="Gryganskyi A."/>
            <person name="Culley D."/>
            <person name="Magnuson J.K."/>
            <person name="James T.Y."/>
            <person name="O'Malley M.A."/>
            <person name="Stajich J.E."/>
            <person name="Spatafora J.W."/>
            <person name="Visel A."/>
            <person name="Grigoriev I.V."/>
        </authorList>
    </citation>
    <scope>NUCLEOTIDE SEQUENCE [LARGE SCALE GENOMIC DNA]</scope>
    <source>
        <strain evidence="4 5">12-1054</strain>
    </source>
</reference>
<dbReference type="GO" id="GO:0022625">
    <property type="term" value="C:cytosolic large ribosomal subunit"/>
    <property type="evidence" value="ECO:0007669"/>
    <property type="project" value="TreeGrafter"/>
</dbReference>
<evidence type="ECO:0000256" key="2">
    <source>
        <dbReference type="ARBA" id="ARBA00022980"/>
    </source>
</evidence>
<dbReference type="OrthoDB" id="9739313at2759"/>
<protein>
    <submittedName>
        <fullName evidence="4">60S ribosomal protein L31e</fullName>
    </submittedName>
</protein>
<dbReference type="SUPFAM" id="SSF54575">
    <property type="entry name" value="Ribosomal protein L31e"/>
    <property type="match status" value="1"/>
</dbReference>
<dbReference type="FunFam" id="3.10.440.10:FF:000001">
    <property type="entry name" value="60S ribosomal protein L31"/>
    <property type="match status" value="1"/>
</dbReference>
<gene>
    <name evidence="4" type="ORF">BCR37DRAFT_379410</name>
</gene>
<dbReference type="InterPro" id="IPR000054">
    <property type="entry name" value="Ribosomal_eL31"/>
</dbReference>
<dbReference type="Gene3D" id="3.10.440.10">
    <property type="match status" value="1"/>
</dbReference>
<evidence type="ECO:0000256" key="1">
    <source>
        <dbReference type="ARBA" id="ARBA00010808"/>
    </source>
</evidence>
<dbReference type="EMBL" id="MCFI01000009">
    <property type="protein sequence ID" value="ORY82448.1"/>
    <property type="molecule type" value="Genomic_DNA"/>
</dbReference>
<organism evidence="4 5">
    <name type="scientific">Protomyces lactucae-debilis</name>
    <dbReference type="NCBI Taxonomy" id="2754530"/>
    <lineage>
        <taxon>Eukaryota</taxon>
        <taxon>Fungi</taxon>
        <taxon>Dikarya</taxon>
        <taxon>Ascomycota</taxon>
        <taxon>Taphrinomycotina</taxon>
        <taxon>Taphrinomycetes</taxon>
        <taxon>Taphrinales</taxon>
        <taxon>Protomycetaceae</taxon>
        <taxon>Protomyces</taxon>
    </lineage>
</organism>
<dbReference type="GO" id="GO:0002181">
    <property type="term" value="P:cytoplasmic translation"/>
    <property type="evidence" value="ECO:0007669"/>
    <property type="project" value="TreeGrafter"/>
</dbReference>
<keyword evidence="3" id="KW-0687">Ribonucleoprotein</keyword>
<dbReference type="GO" id="GO:0003735">
    <property type="term" value="F:structural constituent of ribosome"/>
    <property type="evidence" value="ECO:0007669"/>
    <property type="project" value="InterPro"/>
</dbReference>
<comment type="caution">
    <text evidence="4">The sequence shown here is derived from an EMBL/GenBank/DDBJ whole genome shotgun (WGS) entry which is preliminary data.</text>
</comment>
<accession>A0A1Y2FES6</accession>
<dbReference type="RefSeq" id="XP_040725319.1">
    <property type="nucleotide sequence ID" value="XM_040869259.1"/>
</dbReference>
<dbReference type="Proteomes" id="UP000193685">
    <property type="component" value="Unassembled WGS sequence"/>
</dbReference>
<dbReference type="CDD" id="cd00463">
    <property type="entry name" value="Ribosomal_L31e"/>
    <property type="match status" value="1"/>
</dbReference>
<dbReference type="STRING" id="56484.A0A1Y2FES6"/>
<comment type="similarity">
    <text evidence="1">Belongs to the eukaryotic ribosomal protein eL31 family.</text>
</comment>
<dbReference type="SMART" id="SM01380">
    <property type="entry name" value="Ribosomal_L31e"/>
    <property type="match status" value="1"/>
</dbReference>
<dbReference type="InterPro" id="IPR023621">
    <property type="entry name" value="Ribosomal_eL31_dom_sf"/>
</dbReference>
<dbReference type="GeneID" id="63785858"/>
<sequence>MAPTEKSKKPTRSAVNDVVTRDYTIHLHKNVFGVQFKKRAPWAVKSIKQFAEKHMGTKDIRIDPSLNKEIWRMGVKHVPHRMRLRIARKRNDEEGAKEKLYCLVSHVPGATVKGLQTTVVEEASEE</sequence>
<proteinExistence type="inferred from homology"/>
<keyword evidence="5" id="KW-1185">Reference proteome</keyword>
<dbReference type="PANTHER" id="PTHR10956">
    <property type="entry name" value="60S RIBOSOMAL PROTEIN L31"/>
    <property type="match status" value="1"/>
</dbReference>
<evidence type="ECO:0000256" key="3">
    <source>
        <dbReference type="ARBA" id="ARBA00023274"/>
    </source>
</evidence>
<dbReference type="OMA" id="EVWKQGI"/>